<reference evidence="4" key="2">
    <citation type="submission" date="2023-05" db="EMBL/GenBank/DDBJ databases">
        <authorList>
            <consortium name="Lawrence Berkeley National Laboratory"/>
            <person name="Steindorff A."/>
            <person name="Hensen N."/>
            <person name="Bonometti L."/>
            <person name="Westerberg I."/>
            <person name="Brannstrom I.O."/>
            <person name="Guillou S."/>
            <person name="Cros-Aarteil S."/>
            <person name="Calhoun S."/>
            <person name="Haridas S."/>
            <person name="Kuo A."/>
            <person name="Mondo S."/>
            <person name="Pangilinan J."/>
            <person name="Riley R."/>
            <person name="Labutti K."/>
            <person name="Andreopoulos B."/>
            <person name="Lipzen A."/>
            <person name="Chen C."/>
            <person name="Yanf M."/>
            <person name="Daum C."/>
            <person name="Ng V."/>
            <person name="Clum A."/>
            <person name="Ohm R."/>
            <person name="Martin F."/>
            <person name="Silar P."/>
            <person name="Natvig D."/>
            <person name="Lalanne C."/>
            <person name="Gautier V."/>
            <person name="Ament-Velasquez S.L."/>
            <person name="Kruys A."/>
            <person name="Hutchinson M.I."/>
            <person name="Powell A.J."/>
            <person name="Barry K."/>
            <person name="Miller A.N."/>
            <person name="Grigoriev I.V."/>
            <person name="Debuchy R."/>
            <person name="Gladieux P."/>
            <person name="Thoren M.H."/>
            <person name="Johannesson H."/>
        </authorList>
    </citation>
    <scope>NUCLEOTIDE SEQUENCE</scope>
    <source>
        <strain evidence="4">CBS 990.96</strain>
    </source>
</reference>
<dbReference type="Proteomes" id="UP001301958">
    <property type="component" value="Unassembled WGS sequence"/>
</dbReference>
<accession>A0AAN7H3S8</accession>
<keyword evidence="2" id="KW-1133">Transmembrane helix</keyword>
<keyword evidence="2" id="KW-0812">Transmembrane</keyword>
<feature type="transmembrane region" description="Helical" evidence="2">
    <location>
        <begin position="144"/>
        <end position="168"/>
    </location>
</feature>
<protein>
    <submittedName>
        <fullName evidence="4">Kin of IRRE-like protein 3</fullName>
    </submittedName>
</protein>
<feature type="signal peptide" evidence="3">
    <location>
        <begin position="1"/>
        <end position="22"/>
    </location>
</feature>
<gene>
    <name evidence="4" type="ORF">QBC38DRAFT_536825</name>
</gene>
<evidence type="ECO:0000313" key="4">
    <source>
        <dbReference type="EMBL" id="KAK4226924.1"/>
    </source>
</evidence>
<proteinExistence type="predicted"/>
<evidence type="ECO:0000256" key="2">
    <source>
        <dbReference type="SAM" id="Phobius"/>
    </source>
</evidence>
<dbReference type="EMBL" id="MU865339">
    <property type="protein sequence ID" value="KAK4226924.1"/>
    <property type="molecule type" value="Genomic_DNA"/>
</dbReference>
<organism evidence="4 5">
    <name type="scientific">Podospora fimiseda</name>
    <dbReference type="NCBI Taxonomy" id="252190"/>
    <lineage>
        <taxon>Eukaryota</taxon>
        <taxon>Fungi</taxon>
        <taxon>Dikarya</taxon>
        <taxon>Ascomycota</taxon>
        <taxon>Pezizomycotina</taxon>
        <taxon>Sordariomycetes</taxon>
        <taxon>Sordariomycetidae</taxon>
        <taxon>Sordariales</taxon>
        <taxon>Podosporaceae</taxon>
        <taxon>Podospora</taxon>
    </lineage>
</organism>
<reference evidence="4" key="1">
    <citation type="journal article" date="2023" name="Mol. Phylogenet. Evol.">
        <title>Genome-scale phylogeny and comparative genomics of the fungal order Sordariales.</title>
        <authorList>
            <person name="Hensen N."/>
            <person name="Bonometti L."/>
            <person name="Westerberg I."/>
            <person name="Brannstrom I.O."/>
            <person name="Guillou S."/>
            <person name="Cros-Aarteil S."/>
            <person name="Calhoun S."/>
            <person name="Haridas S."/>
            <person name="Kuo A."/>
            <person name="Mondo S."/>
            <person name="Pangilinan J."/>
            <person name="Riley R."/>
            <person name="LaButti K."/>
            <person name="Andreopoulos B."/>
            <person name="Lipzen A."/>
            <person name="Chen C."/>
            <person name="Yan M."/>
            <person name="Daum C."/>
            <person name="Ng V."/>
            <person name="Clum A."/>
            <person name="Steindorff A."/>
            <person name="Ohm R.A."/>
            <person name="Martin F."/>
            <person name="Silar P."/>
            <person name="Natvig D.O."/>
            <person name="Lalanne C."/>
            <person name="Gautier V."/>
            <person name="Ament-Velasquez S.L."/>
            <person name="Kruys A."/>
            <person name="Hutchinson M.I."/>
            <person name="Powell A.J."/>
            <person name="Barry K."/>
            <person name="Miller A.N."/>
            <person name="Grigoriev I.V."/>
            <person name="Debuchy R."/>
            <person name="Gladieux P."/>
            <person name="Hiltunen Thoren M."/>
            <person name="Johannesson H."/>
        </authorList>
    </citation>
    <scope>NUCLEOTIDE SEQUENCE</scope>
    <source>
        <strain evidence="4">CBS 990.96</strain>
    </source>
</reference>
<evidence type="ECO:0000256" key="1">
    <source>
        <dbReference type="SAM" id="MobiDB-lite"/>
    </source>
</evidence>
<name>A0AAN7H3S8_9PEZI</name>
<evidence type="ECO:0000256" key="3">
    <source>
        <dbReference type="SAM" id="SignalP"/>
    </source>
</evidence>
<feature type="region of interest" description="Disordered" evidence="1">
    <location>
        <begin position="206"/>
        <end position="320"/>
    </location>
</feature>
<dbReference type="AlphaFoldDB" id="A0AAN7H3S8"/>
<feature type="chain" id="PRO_5043036448" evidence="3">
    <location>
        <begin position="23"/>
        <end position="320"/>
    </location>
</feature>
<keyword evidence="5" id="KW-1185">Reference proteome</keyword>
<evidence type="ECO:0000313" key="5">
    <source>
        <dbReference type="Proteomes" id="UP001301958"/>
    </source>
</evidence>
<comment type="caution">
    <text evidence="4">The sequence shown here is derived from an EMBL/GenBank/DDBJ whole genome shotgun (WGS) entry which is preliminary data.</text>
</comment>
<keyword evidence="2" id="KW-0472">Membrane</keyword>
<dbReference type="CDD" id="cd12087">
    <property type="entry name" value="TM_EGFR-like"/>
    <property type="match status" value="1"/>
</dbReference>
<sequence>MRISTGKLWLAATTLVIGAAHGRKSITEPGAAMDTITFSDDFGQPAIIELGERGNTNKTFRWRAQDRFVEEIILQCSDPNPPGTPEIIARGRFGEDPATATVETLLLFTPRNSVTSRLRTGTSTKIPARGSTTDSKAGRLPQGAVIGIAVGAGILGLIIIFAFVWLVVRRQRRKQQLLHIDSYKSGNHHTDDLIAEKEAHAGVDVTIPQSPYSDDGNGPTAPASTSATAVSSTHLHHQPQQQDPNQTFTPYTDRSSAALRQADDGRASVVPSPIPGRGTPRDLTTPYAHLVEEGMTEDDVRRLEEEERQLDAAIEQARRR</sequence>
<keyword evidence="3" id="KW-0732">Signal</keyword>
<feature type="compositionally biased region" description="Polar residues" evidence="1">
    <location>
        <begin position="238"/>
        <end position="255"/>
    </location>
</feature>
<feature type="compositionally biased region" description="Low complexity" evidence="1">
    <location>
        <begin position="219"/>
        <end position="233"/>
    </location>
</feature>